<comment type="caution">
    <text evidence="2">The sequence shown here is derived from an EMBL/GenBank/DDBJ whole genome shotgun (WGS) entry which is preliminary data.</text>
</comment>
<evidence type="ECO:0000313" key="2">
    <source>
        <dbReference type="EMBL" id="PNY25171.1"/>
    </source>
</evidence>
<evidence type="ECO:0000256" key="1">
    <source>
        <dbReference type="SAM" id="MobiDB-lite"/>
    </source>
</evidence>
<name>A0A2K3QCD1_9HYPO</name>
<dbReference type="EMBL" id="NRSZ01000797">
    <property type="protein sequence ID" value="PNY25171.1"/>
    <property type="molecule type" value="Genomic_DNA"/>
</dbReference>
<accession>A0A2K3QCD1</accession>
<gene>
    <name evidence="2" type="ORF">TCAP_04895</name>
</gene>
<evidence type="ECO:0000313" key="3">
    <source>
        <dbReference type="Proteomes" id="UP000236621"/>
    </source>
</evidence>
<keyword evidence="3" id="KW-1185">Reference proteome</keyword>
<dbReference type="AlphaFoldDB" id="A0A2K3QCD1"/>
<dbReference type="Proteomes" id="UP000236621">
    <property type="component" value="Unassembled WGS sequence"/>
</dbReference>
<feature type="region of interest" description="Disordered" evidence="1">
    <location>
        <begin position="49"/>
        <end position="68"/>
    </location>
</feature>
<reference evidence="2 3" key="1">
    <citation type="submission" date="2017-08" db="EMBL/GenBank/DDBJ databases">
        <title>Harnessing the power of phylogenomics to disentangle the directionality and signatures of interkingdom host jumping in the parasitic fungal genus Tolypocladium.</title>
        <authorList>
            <person name="Quandt C.A."/>
            <person name="Patterson W."/>
            <person name="Spatafora J.W."/>
        </authorList>
    </citation>
    <scope>NUCLEOTIDE SEQUENCE [LARGE SCALE GENOMIC DNA]</scope>
    <source>
        <strain evidence="2 3">CBS 113982</strain>
    </source>
</reference>
<organism evidence="2 3">
    <name type="scientific">Tolypocladium capitatum</name>
    <dbReference type="NCBI Taxonomy" id="45235"/>
    <lineage>
        <taxon>Eukaryota</taxon>
        <taxon>Fungi</taxon>
        <taxon>Dikarya</taxon>
        <taxon>Ascomycota</taxon>
        <taxon>Pezizomycotina</taxon>
        <taxon>Sordariomycetes</taxon>
        <taxon>Hypocreomycetidae</taxon>
        <taxon>Hypocreales</taxon>
        <taxon>Ophiocordycipitaceae</taxon>
        <taxon>Tolypocladium</taxon>
    </lineage>
</organism>
<proteinExistence type="predicted"/>
<protein>
    <submittedName>
        <fullName evidence="2">Uncharacterized protein</fullName>
    </submittedName>
</protein>
<dbReference type="OrthoDB" id="4996232at2759"/>
<sequence>MSSNVEDGSKRAAEVSEAMLGMPGYADDSMLFVVRYSEKAKACRPLPHLWVKSGGGGHTPQPGSPDERYARSAELRAHALDIVKDFPDLLRDFDRFTAACQAVTAVMRRSGAKK</sequence>